<evidence type="ECO:0000256" key="2">
    <source>
        <dbReference type="ARBA" id="ARBA00022723"/>
    </source>
</evidence>
<comment type="caution">
    <text evidence="5">The sequence shown here is derived from an EMBL/GenBank/DDBJ whole genome shotgun (WGS) entry which is preliminary data.</text>
</comment>
<dbReference type="InterPro" id="IPR029065">
    <property type="entry name" value="Enolase_C-like"/>
</dbReference>
<dbReference type="InterPro" id="IPR013342">
    <property type="entry name" value="Mandelate_racemase_C"/>
</dbReference>
<dbReference type="InterPro" id="IPR013341">
    <property type="entry name" value="Mandelate_racemase_N_dom"/>
</dbReference>
<dbReference type="InterPro" id="IPR036849">
    <property type="entry name" value="Enolase-like_C_sf"/>
</dbReference>
<dbReference type="SUPFAM" id="SSF51604">
    <property type="entry name" value="Enolase C-terminal domain-like"/>
    <property type="match status" value="1"/>
</dbReference>
<accession>A0A8J8B9V5</accession>
<dbReference type="SFLD" id="SFLDG00179">
    <property type="entry name" value="mandelate_racemase"/>
    <property type="match status" value="1"/>
</dbReference>
<name>A0A8J8B9V5_9ACTN</name>
<dbReference type="PROSITE" id="PS00908">
    <property type="entry name" value="MR_MLE_1"/>
    <property type="match status" value="1"/>
</dbReference>
<protein>
    <submittedName>
        <fullName evidence="5">Mandelate racemase</fullName>
    </submittedName>
</protein>
<dbReference type="RefSeq" id="WP_211463125.1">
    <property type="nucleotide sequence ID" value="NZ_JAGSXH010000001.1"/>
</dbReference>
<dbReference type="GO" id="GO:0016052">
    <property type="term" value="P:carbohydrate catabolic process"/>
    <property type="evidence" value="ECO:0007669"/>
    <property type="project" value="TreeGrafter"/>
</dbReference>
<dbReference type="InterPro" id="IPR018110">
    <property type="entry name" value="Mandel_Rmase/mucon_lact_enz_CS"/>
</dbReference>
<dbReference type="Gene3D" id="3.20.20.120">
    <property type="entry name" value="Enolase-like C-terminal domain"/>
    <property type="match status" value="1"/>
</dbReference>
<keyword evidence="2" id="KW-0479">Metal-binding</keyword>
<dbReference type="Pfam" id="PF02746">
    <property type="entry name" value="MR_MLE_N"/>
    <property type="match status" value="1"/>
</dbReference>
<dbReference type="Proteomes" id="UP000677913">
    <property type="component" value="Unassembled WGS sequence"/>
</dbReference>
<dbReference type="Pfam" id="PF13378">
    <property type="entry name" value="MR_MLE_C"/>
    <property type="match status" value="1"/>
</dbReference>
<reference evidence="5" key="1">
    <citation type="submission" date="2021-04" db="EMBL/GenBank/DDBJ databases">
        <title>Genome based classification of Actinospica acidithermotolerans sp. nov., an actinobacterium isolated from an Indonesian hot spring.</title>
        <authorList>
            <person name="Kusuma A.B."/>
            <person name="Putra K.E."/>
            <person name="Nafisah S."/>
            <person name="Loh J."/>
            <person name="Nouioui I."/>
            <person name="Goodfellow M."/>
        </authorList>
    </citation>
    <scope>NUCLEOTIDE SEQUENCE</scope>
    <source>
        <strain evidence="5">DSM 45618</strain>
    </source>
</reference>
<evidence type="ECO:0000313" key="6">
    <source>
        <dbReference type="Proteomes" id="UP000677913"/>
    </source>
</evidence>
<organism evidence="5 6">
    <name type="scientific">Actinocrinis puniceicyclus</name>
    <dbReference type="NCBI Taxonomy" id="977794"/>
    <lineage>
        <taxon>Bacteria</taxon>
        <taxon>Bacillati</taxon>
        <taxon>Actinomycetota</taxon>
        <taxon>Actinomycetes</taxon>
        <taxon>Catenulisporales</taxon>
        <taxon>Actinospicaceae</taxon>
        <taxon>Actinocrinis</taxon>
    </lineage>
</organism>
<evidence type="ECO:0000313" key="5">
    <source>
        <dbReference type="EMBL" id="MBS2961433.1"/>
    </source>
</evidence>
<keyword evidence="6" id="KW-1185">Reference proteome</keyword>
<evidence type="ECO:0000259" key="4">
    <source>
        <dbReference type="SMART" id="SM00922"/>
    </source>
</evidence>
<dbReference type="Gene3D" id="3.30.390.10">
    <property type="entry name" value="Enolase-like, N-terminal domain"/>
    <property type="match status" value="1"/>
</dbReference>
<dbReference type="SMART" id="SM00922">
    <property type="entry name" value="MR_MLE"/>
    <property type="match status" value="1"/>
</dbReference>
<proteinExistence type="predicted"/>
<dbReference type="GO" id="GO:0016836">
    <property type="term" value="F:hydro-lyase activity"/>
    <property type="evidence" value="ECO:0007669"/>
    <property type="project" value="TreeGrafter"/>
</dbReference>
<keyword evidence="3" id="KW-0460">Magnesium</keyword>
<sequence length="382" mass="40262">MTAPTASHGVGVPVAADVPIEAISTAAFTVPTDSPEGDGTLTWDSTTMVMARASAAGVTGFGWTYGLAAITNVISDKLAAVVRGRSALDVPAANEAMCRAVRNAGKPGLVAMAVSAVDIALWDLKARILGLPLVRLLGAARPDVPVYGSGGFTTYGEKQLEEQLRYWTQEQAIGRVKIKIGESWGGDERRDLARAEQARRIVGDGVELYVDANGGYTRKQAIRVGRVLAGLGVTWFEEPVSSDDLAGLREIRDAIIPDVAAGEYGYDLPYFARMASAGAVDCLQADVTRCGGITVWQRAAALAEALGLQISGHCAPHAHAAVAASVPNLRHLEWFHDHTRIESMFFDGTLDPGGGAIRPGDNTAAGLGLELRSAVANRYRVA</sequence>
<dbReference type="PANTHER" id="PTHR13794:SF58">
    <property type="entry name" value="MITOCHONDRIAL ENOLASE SUPERFAMILY MEMBER 1"/>
    <property type="match status" value="1"/>
</dbReference>
<dbReference type="GO" id="GO:0009063">
    <property type="term" value="P:amino acid catabolic process"/>
    <property type="evidence" value="ECO:0007669"/>
    <property type="project" value="InterPro"/>
</dbReference>
<dbReference type="EMBL" id="JAGSXH010000001">
    <property type="protein sequence ID" value="MBS2961433.1"/>
    <property type="molecule type" value="Genomic_DNA"/>
</dbReference>
<evidence type="ECO:0000256" key="3">
    <source>
        <dbReference type="ARBA" id="ARBA00022842"/>
    </source>
</evidence>
<dbReference type="PANTHER" id="PTHR13794">
    <property type="entry name" value="ENOLASE SUPERFAMILY, MANDELATE RACEMASE"/>
    <property type="match status" value="1"/>
</dbReference>
<dbReference type="GO" id="GO:0000287">
    <property type="term" value="F:magnesium ion binding"/>
    <property type="evidence" value="ECO:0007669"/>
    <property type="project" value="TreeGrafter"/>
</dbReference>
<dbReference type="SUPFAM" id="SSF54826">
    <property type="entry name" value="Enolase N-terminal domain-like"/>
    <property type="match status" value="1"/>
</dbReference>
<gene>
    <name evidence="5" type="ORF">KGA66_00145</name>
</gene>
<feature type="domain" description="Mandelate racemase/muconate lactonizing enzyme C-terminal" evidence="4">
    <location>
        <begin position="157"/>
        <end position="257"/>
    </location>
</feature>
<comment type="cofactor">
    <cofactor evidence="1">
        <name>Mg(2+)</name>
        <dbReference type="ChEBI" id="CHEBI:18420"/>
    </cofactor>
</comment>
<dbReference type="SFLD" id="SFLDS00001">
    <property type="entry name" value="Enolase"/>
    <property type="match status" value="1"/>
</dbReference>
<evidence type="ECO:0000256" key="1">
    <source>
        <dbReference type="ARBA" id="ARBA00001946"/>
    </source>
</evidence>
<dbReference type="InterPro" id="IPR046945">
    <property type="entry name" value="RHMD-like"/>
</dbReference>
<dbReference type="InterPro" id="IPR029017">
    <property type="entry name" value="Enolase-like_N"/>
</dbReference>
<dbReference type="AlphaFoldDB" id="A0A8J8B9V5"/>